<evidence type="ECO:0000256" key="1">
    <source>
        <dbReference type="ARBA" id="ARBA00022478"/>
    </source>
</evidence>
<comment type="caution">
    <text evidence="3">The sequence shown here is derived from an EMBL/GenBank/DDBJ whole genome shotgun (WGS) entry which is preliminary data.</text>
</comment>
<dbReference type="Gene3D" id="3.30.1490.120">
    <property type="entry name" value="RNA polymerase Rpb7-like, N-terminal domain"/>
    <property type="match status" value="1"/>
</dbReference>
<dbReference type="Gene3D" id="2.40.50.140">
    <property type="entry name" value="Nucleic acid-binding proteins"/>
    <property type="match status" value="1"/>
</dbReference>
<dbReference type="EMBL" id="MU250524">
    <property type="protein sequence ID" value="KAG7451904.1"/>
    <property type="molecule type" value="Genomic_DNA"/>
</dbReference>
<accession>A0A9P7W4D7</accession>
<protein>
    <submittedName>
        <fullName evidence="3">Uncharacterized protein</fullName>
    </submittedName>
</protein>
<evidence type="ECO:0000313" key="4">
    <source>
        <dbReference type="Proteomes" id="UP000812287"/>
    </source>
</evidence>
<dbReference type="GO" id="GO:0000428">
    <property type="term" value="C:DNA-directed RNA polymerase complex"/>
    <property type="evidence" value="ECO:0007669"/>
    <property type="project" value="UniProtKB-KW"/>
</dbReference>
<dbReference type="GeneID" id="66111591"/>
<evidence type="ECO:0000313" key="3">
    <source>
        <dbReference type="EMBL" id="KAG7451904.1"/>
    </source>
</evidence>
<keyword evidence="2" id="KW-0804">Transcription</keyword>
<evidence type="ECO:0000256" key="2">
    <source>
        <dbReference type="ARBA" id="ARBA00023163"/>
    </source>
</evidence>
<keyword evidence="4" id="KW-1185">Reference proteome</keyword>
<dbReference type="AlphaFoldDB" id="A0A9P7W4D7"/>
<reference evidence="3" key="1">
    <citation type="submission" date="2020-11" db="EMBL/GenBank/DDBJ databases">
        <title>Adaptations for nitrogen fixation in a non-lichenized fungal sporocarp promotes dispersal by wood-feeding termites.</title>
        <authorList>
            <consortium name="DOE Joint Genome Institute"/>
            <person name="Koch R.A."/>
            <person name="Yoon G."/>
            <person name="Arayal U."/>
            <person name="Lail K."/>
            <person name="Amirebrahimi M."/>
            <person name="Labutti K."/>
            <person name="Lipzen A."/>
            <person name="Riley R."/>
            <person name="Barry K."/>
            <person name="Henrissat B."/>
            <person name="Grigoriev I.V."/>
            <person name="Herr J.R."/>
            <person name="Aime M.C."/>
        </authorList>
    </citation>
    <scope>NUCLEOTIDE SEQUENCE</scope>
    <source>
        <strain evidence="3">MCA 3950</strain>
    </source>
</reference>
<dbReference type="SUPFAM" id="SSF88798">
    <property type="entry name" value="N-terminal, heterodimerisation domain of RBP7 (RpoE)"/>
    <property type="match status" value="1"/>
</dbReference>
<dbReference type="OrthoDB" id="10256606at2759"/>
<gene>
    <name evidence="3" type="ORF">BT62DRAFT_977680</name>
</gene>
<name>A0A9P7W4D7_9AGAR</name>
<dbReference type="InterPro" id="IPR012340">
    <property type="entry name" value="NA-bd_OB-fold"/>
</dbReference>
<keyword evidence="1" id="KW-0240">DNA-directed RNA polymerase</keyword>
<proteinExistence type="predicted"/>
<dbReference type="RefSeq" id="XP_043045404.1">
    <property type="nucleotide sequence ID" value="XM_043189294.1"/>
</dbReference>
<dbReference type="Proteomes" id="UP000812287">
    <property type="component" value="Unassembled WGS sequence"/>
</dbReference>
<sequence length="174" mass="19399">MFAMEFMLNKKYANRVLHDVGLCAWVFSSTEAGKGKTWYGDGFRLHYKCPLVVFRPFISEVVLATVKSSKAESIWLTTGLSYISLMYLLQPSAFDLNKRVPDSELIISSELLDAGVASRMHIDAGCVATEGFLVKQESKRALYQIVCSIAESGLDNVSWRNAFQKEAEGDVVVE</sequence>
<organism evidence="3 4">
    <name type="scientific">Guyanagaster necrorhizus</name>
    <dbReference type="NCBI Taxonomy" id="856835"/>
    <lineage>
        <taxon>Eukaryota</taxon>
        <taxon>Fungi</taxon>
        <taxon>Dikarya</taxon>
        <taxon>Basidiomycota</taxon>
        <taxon>Agaricomycotina</taxon>
        <taxon>Agaricomycetes</taxon>
        <taxon>Agaricomycetidae</taxon>
        <taxon>Agaricales</taxon>
        <taxon>Marasmiineae</taxon>
        <taxon>Physalacriaceae</taxon>
        <taxon>Guyanagaster</taxon>
    </lineage>
</organism>
<dbReference type="InterPro" id="IPR036898">
    <property type="entry name" value="RNA_pol_Rpb7-like_N_sf"/>
</dbReference>